<feature type="compositionally biased region" description="Basic and acidic residues" evidence="1">
    <location>
        <begin position="380"/>
        <end position="389"/>
    </location>
</feature>
<dbReference type="GO" id="GO:0016791">
    <property type="term" value="F:phosphatase activity"/>
    <property type="evidence" value="ECO:0007669"/>
    <property type="project" value="InterPro"/>
</dbReference>
<feature type="compositionally biased region" description="Polar residues" evidence="1">
    <location>
        <begin position="304"/>
        <end position="317"/>
    </location>
</feature>
<dbReference type="OrthoDB" id="277011at2759"/>
<dbReference type="Proteomes" id="UP000398389">
    <property type="component" value="Unassembled WGS sequence"/>
</dbReference>
<dbReference type="FunFam" id="3.40.50.1000:FF:000093">
    <property type="entry name" value="NLI interacting factor-like phosphatase family protein"/>
    <property type="match status" value="1"/>
</dbReference>
<dbReference type="InterPro" id="IPR050365">
    <property type="entry name" value="TIM50"/>
</dbReference>
<protein>
    <recommendedName>
        <fullName evidence="3">FCP1 homology domain-containing protein</fullName>
    </recommendedName>
</protein>
<feature type="compositionally biased region" description="Low complexity" evidence="1">
    <location>
        <begin position="249"/>
        <end position="260"/>
    </location>
</feature>
<feature type="transmembrane region" description="Helical" evidence="2">
    <location>
        <begin position="144"/>
        <end position="170"/>
    </location>
</feature>
<gene>
    <name evidence="4" type="ORF">SAPINGB_P001376</name>
</gene>
<dbReference type="Pfam" id="PF03031">
    <property type="entry name" value="NIF"/>
    <property type="match status" value="1"/>
</dbReference>
<proteinExistence type="predicted"/>
<feature type="region of interest" description="Disordered" evidence="1">
    <location>
        <begin position="378"/>
        <end position="400"/>
    </location>
</feature>
<dbReference type="AlphaFoldDB" id="A0A5E8BBK7"/>
<dbReference type="InterPro" id="IPR023214">
    <property type="entry name" value="HAD_sf"/>
</dbReference>
<feature type="region of interest" description="Disordered" evidence="1">
    <location>
        <begin position="236"/>
        <end position="340"/>
    </location>
</feature>
<dbReference type="InterPro" id="IPR011948">
    <property type="entry name" value="Dullard_phosphatase"/>
</dbReference>
<dbReference type="SMART" id="SM00577">
    <property type="entry name" value="CPDc"/>
    <property type="match status" value="1"/>
</dbReference>
<dbReference type="RefSeq" id="XP_031851990.1">
    <property type="nucleotide sequence ID" value="XM_031996099.1"/>
</dbReference>
<evidence type="ECO:0000313" key="4">
    <source>
        <dbReference type="EMBL" id="VVT46766.1"/>
    </source>
</evidence>
<evidence type="ECO:0000256" key="1">
    <source>
        <dbReference type="SAM" id="MobiDB-lite"/>
    </source>
</evidence>
<reference evidence="4 5" key="1">
    <citation type="submission" date="2019-09" db="EMBL/GenBank/DDBJ databases">
        <authorList>
            <person name="Brejova B."/>
        </authorList>
    </citation>
    <scope>NUCLEOTIDE SEQUENCE [LARGE SCALE GENOMIC DNA]</scope>
</reference>
<dbReference type="NCBIfam" id="TIGR02251">
    <property type="entry name" value="HIF-SF_euk"/>
    <property type="match status" value="1"/>
</dbReference>
<dbReference type="EMBL" id="CABVLU010000001">
    <property type="protein sequence ID" value="VVT46766.1"/>
    <property type="molecule type" value="Genomic_DNA"/>
</dbReference>
<dbReference type="InterPro" id="IPR036412">
    <property type="entry name" value="HAD-like_sf"/>
</dbReference>
<name>A0A5E8BBK7_9ASCO</name>
<feature type="domain" description="FCP1 homology" evidence="3">
    <location>
        <begin position="416"/>
        <end position="576"/>
    </location>
</feature>
<evidence type="ECO:0000313" key="5">
    <source>
        <dbReference type="Proteomes" id="UP000398389"/>
    </source>
</evidence>
<keyword evidence="2" id="KW-0812">Transmembrane</keyword>
<dbReference type="PROSITE" id="PS50969">
    <property type="entry name" value="FCP1"/>
    <property type="match status" value="1"/>
</dbReference>
<evidence type="ECO:0000256" key="2">
    <source>
        <dbReference type="SAM" id="Phobius"/>
    </source>
</evidence>
<keyword evidence="5" id="KW-1185">Reference proteome</keyword>
<keyword evidence="2" id="KW-1133">Transmembrane helix</keyword>
<dbReference type="Gene3D" id="3.40.50.1000">
    <property type="entry name" value="HAD superfamily/HAD-like"/>
    <property type="match status" value="1"/>
</dbReference>
<dbReference type="InterPro" id="IPR004274">
    <property type="entry name" value="FCP1_dom"/>
</dbReference>
<accession>A0A5E8BBK7</accession>
<evidence type="ECO:0000259" key="3">
    <source>
        <dbReference type="PROSITE" id="PS50969"/>
    </source>
</evidence>
<dbReference type="SUPFAM" id="SSF56784">
    <property type="entry name" value="HAD-like"/>
    <property type="match status" value="1"/>
</dbReference>
<sequence length="596" mass="66820">MNSIQFISNRVDRVINHTTPPSTPIRSRSVVSLARARDDNDEYIDDNDSNNGLLTYRQRQNHLELIDESLELGIQNKKYQRQFHLQPRSFSSPALHSLESKPRFSLSNLSEDKNSTSLKTLNNNDNSNLNKEQHQKSQLFFHRVLAFITSILLFIPFSIYNFLIRIAILFHLTSNTTNKQTETLEMTKLASDSSTTTIVYDGPSPTSSQQTFKRSLASFLGWIPFFSTTIPSSPAFASPTAVAKTQQGDASSNNDTDSNSIPSTPKQKTKSRSKPSTPGTLEKPKTRSRKSSSSTGNRPRSIKSDSGTGTNTPTNSELDLPTRHDQETYNSTPKRRKSPLSYAFKVPRIYSPPRPLLPPQTFKPLSLWQLLSLSLSGPKPSEKQEELSKGRPTATSLASSSVPLQMSSNANAIHYRRLKKKTLILDLDETLIHTLSRTPGFSQGAMVEVKLNSYATLYTVLKRPFCDEFLQTVSQWYNLVVFTASVQAYADPMIDWLEKDRKYFVQRYYRQHCTQTNMGYVKDLGAVDPDLSNVMIIDNSPISYLQHKANGIGIEGWINDPSDNSLLALIPFLAAIRFSTDVRSILGLKAGDAAFT</sequence>
<organism evidence="4 5">
    <name type="scientific">Magnusiomyces paraingens</name>
    <dbReference type="NCBI Taxonomy" id="2606893"/>
    <lineage>
        <taxon>Eukaryota</taxon>
        <taxon>Fungi</taxon>
        <taxon>Dikarya</taxon>
        <taxon>Ascomycota</taxon>
        <taxon>Saccharomycotina</taxon>
        <taxon>Dipodascomycetes</taxon>
        <taxon>Dipodascales</taxon>
        <taxon>Dipodascaceae</taxon>
        <taxon>Magnusiomyces</taxon>
    </lineage>
</organism>
<dbReference type="PANTHER" id="PTHR12210">
    <property type="entry name" value="DULLARD PROTEIN PHOSPHATASE"/>
    <property type="match status" value="1"/>
</dbReference>
<keyword evidence="2" id="KW-0472">Membrane</keyword>
<dbReference type="CDD" id="cd07521">
    <property type="entry name" value="HAD_FCP1-like"/>
    <property type="match status" value="1"/>
</dbReference>
<dbReference type="GeneID" id="43580199"/>